<accession>A0ABU5DD62</accession>
<evidence type="ECO:0000313" key="3">
    <source>
        <dbReference type="Proteomes" id="UP001285263"/>
    </source>
</evidence>
<sequence>MPHDDHTRLYRWLLAHRPACFLLMTLAFLLFGVLSLDLVKFVSANAGFLWANGWMGLMDGGFRQLLELLATALLAIAAYLLFKLCEHALVHRLAHLRR</sequence>
<keyword evidence="1" id="KW-1133">Transmembrane helix</keyword>
<comment type="caution">
    <text evidence="2">The sequence shown here is derived from an EMBL/GenBank/DDBJ whole genome shotgun (WGS) entry which is preliminary data.</text>
</comment>
<gene>
    <name evidence="2" type="ORF">SNE35_06115</name>
</gene>
<keyword evidence="1" id="KW-0812">Transmembrane</keyword>
<name>A0ABU5DD62_9BURK</name>
<evidence type="ECO:0000313" key="2">
    <source>
        <dbReference type="EMBL" id="MDY0744069.1"/>
    </source>
</evidence>
<evidence type="ECO:0000256" key="1">
    <source>
        <dbReference type="SAM" id="Phobius"/>
    </source>
</evidence>
<organism evidence="2 3">
    <name type="scientific">Roseateles agri</name>
    <dbReference type="NCBI Taxonomy" id="3098619"/>
    <lineage>
        <taxon>Bacteria</taxon>
        <taxon>Pseudomonadati</taxon>
        <taxon>Pseudomonadota</taxon>
        <taxon>Betaproteobacteria</taxon>
        <taxon>Burkholderiales</taxon>
        <taxon>Sphaerotilaceae</taxon>
        <taxon>Roseateles</taxon>
    </lineage>
</organism>
<keyword evidence="1" id="KW-0472">Membrane</keyword>
<dbReference type="RefSeq" id="WP_320421975.1">
    <property type="nucleotide sequence ID" value="NZ_JAXCLA010000002.1"/>
</dbReference>
<feature type="transmembrane region" description="Helical" evidence="1">
    <location>
        <begin position="21"/>
        <end position="42"/>
    </location>
</feature>
<keyword evidence="3" id="KW-1185">Reference proteome</keyword>
<dbReference type="EMBL" id="JAXCLA010000002">
    <property type="protein sequence ID" value="MDY0744069.1"/>
    <property type="molecule type" value="Genomic_DNA"/>
</dbReference>
<protein>
    <submittedName>
        <fullName evidence="2">Uncharacterized protein</fullName>
    </submittedName>
</protein>
<dbReference type="Proteomes" id="UP001285263">
    <property type="component" value="Unassembled WGS sequence"/>
</dbReference>
<feature type="transmembrane region" description="Helical" evidence="1">
    <location>
        <begin position="62"/>
        <end position="82"/>
    </location>
</feature>
<reference evidence="2 3" key="1">
    <citation type="submission" date="2023-11" db="EMBL/GenBank/DDBJ databases">
        <title>Paucibacter sp. nov., isolated from fresh soil in Korea.</title>
        <authorList>
            <person name="Le N.T.T."/>
        </authorList>
    </citation>
    <scope>NUCLEOTIDE SEQUENCE [LARGE SCALE GENOMIC DNA]</scope>
    <source>
        <strain evidence="2 3">R3-3</strain>
    </source>
</reference>
<proteinExistence type="predicted"/>